<comment type="similarity">
    <text evidence="1">Belongs to the argonaute family. Ago subfamily.</text>
</comment>
<evidence type="ECO:0000313" key="9">
    <source>
        <dbReference type="Proteomes" id="UP000823775"/>
    </source>
</evidence>
<dbReference type="InterPro" id="IPR045246">
    <property type="entry name" value="Piwi_ago-like"/>
</dbReference>
<evidence type="ECO:0000256" key="2">
    <source>
        <dbReference type="ARBA" id="ARBA00022491"/>
    </source>
</evidence>
<feature type="compositionally biased region" description="Low complexity" evidence="5">
    <location>
        <begin position="204"/>
        <end position="213"/>
    </location>
</feature>
<name>A0ABS8VK03_DATST</name>
<dbReference type="InterPro" id="IPR012337">
    <property type="entry name" value="RNaseH-like_sf"/>
</dbReference>
<dbReference type="CDD" id="cd04657">
    <property type="entry name" value="Piwi_ago-like"/>
    <property type="match status" value="1"/>
</dbReference>
<feature type="compositionally biased region" description="Gly residues" evidence="5">
    <location>
        <begin position="40"/>
        <end position="59"/>
    </location>
</feature>
<dbReference type="Gene3D" id="3.40.50.2300">
    <property type="match status" value="1"/>
</dbReference>
<reference evidence="8 9" key="1">
    <citation type="journal article" date="2021" name="BMC Genomics">
        <title>Datura genome reveals duplications of psychoactive alkaloid biosynthetic genes and high mutation rate following tissue culture.</title>
        <authorList>
            <person name="Rajewski A."/>
            <person name="Carter-House D."/>
            <person name="Stajich J."/>
            <person name="Litt A."/>
        </authorList>
    </citation>
    <scope>NUCLEOTIDE SEQUENCE [LARGE SCALE GENOMIC DNA]</scope>
    <source>
        <strain evidence="8">AR-01</strain>
    </source>
</reference>
<evidence type="ECO:0000259" key="7">
    <source>
        <dbReference type="PROSITE" id="PS50822"/>
    </source>
</evidence>
<feature type="compositionally biased region" description="Polar residues" evidence="5">
    <location>
        <begin position="61"/>
        <end position="86"/>
    </location>
</feature>
<accession>A0ABS8VK03</accession>
<dbReference type="PANTHER" id="PTHR22891">
    <property type="entry name" value="EUKARYOTIC TRANSLATION INITIATION FACTOR 2C"/>
    <property type="match status" value="1"/>
</dbReference>
<dbReference type="Pfam" id="PF02170">
    <property type="entry name" value="PAZ"/>
    <property type="match status" value="1"/>
</dbReference>
<evidence type="ECO:0000256" key="4">
    <source>
        <dbReference type="ARBA" id="ARBA00023274"/>
    </source>
</evidence>
<dbReference type="Gene3D" id="3.30.420.10">
    <property type="entry name" value="Ribonuclease H-like superfamily/Ribonuclease H"/>
    <property type="match status" value="1"/>
</dbReference>
<evidence type="ECO:0008006" key="10">
    <source>
        <dbReference type="Google" id="ProtNLM"/>
    </source>
</evidence>
<dbReference type="CDD" id="cd02846">
    <property type="entry name" value="PAZ_argonaute_like"/>
    <property type="match status" value="1"/>
</dbReference>
<dbReference type="Pfam" id="PF02171">
    <property type="entry name" value="Piwi"/>
    <property type="match status" value="1"/>
</dbReference>
<keyword evidence="3" id="KW-0943">RNA-mediated gene silencing</keyword>
<dbReference type="InterPro" id="IPR036397">
    <property type="entry name" value="RNaseH_sf"/>
</dbReference>
<keyword evidence="2" id="KW-0678">Repressor</keyword>
<dbReference type="Pfam" id="PF16486">
    <property type="entry name" value="ArgoN"/>
    <property type="match status" value="1"/>
</dbReference>
<dbReference type="SMART" id="SM00949">
    <property type="entry name" value="PAZ"/>
    <property type="match status" value="1"/>
</dbReference>
<dbReference type="PROSITE" id="PS50822">
    <property type="entry name" value="PIWI"/>
    <property type="match status" value="1"/>
</dbReference>
<evidence type="ECO:0000313" key="8">
    <source>
        <dbReference type="EMBL" id="MCD9646651.1"/>
    </source>
</evidence>
<dbReference type="InterPro" id="IPR032474">
    <property type="entry name" value="Argonaute_N"/>
</dbReference>
<gene>
    <name evidence="8" type="ORF">HAX54_036663</name>
</gene>
<keyword evidence="4" id="KW-0687">Ribonucleoprotein</keyword>
<comment type="caution">
    <text evidence="8">The sequence shown here is derived from an EMBL/GenBank/DDBJ whole genome shotgun (WGS) entry which is preliminary data.</text>
</comment>
<feature type="region of interest" description="Disordered" evidence="5">
    <location>
        <begin position="1"/>
        <end position="255"/>
    </location>
</feature>
<keyword evidence="9" id="KW-1185">Reference proteome</keyword>
<evidence type="ECO:0000256" key="5">
    <source>
        <dbReference type="SAM" id="MobiDB-lite"/>
    </source>
</evidence>
<dbReference type="Gene3D" id="2.170.260.10">
    <property type="entry name" value="paz domain"/>
    <property type="match status" value="1"/>
</dbReference>
<dbReference type="InterPro" id="IPR003100">
    <property type="entry name" value="PAZ_dom"/>
</dbReference>
<dbReference type="Pfam" id="PF08699">
    <property type="entry name" value="ArgoL1"/>
    <property type="match status" value="1"/>
</dbReference>
<dbReference type="SMART" id="SM01163">
    <property type="entry name" value="DUF1785"/>
    <property type="match status" value="1"/>
</dbReference>
<evidence type="ECO:0000259" key="6">
    <source>
        <dbReference type="PROSITE" id="PS50821"/>
    </source>
</evidence>
<dbReference type="SMART" id="SM00950">
    <property type="entry name" value="Piwi"/>
    <property type="match status" value="1"/>
</dbReference>
<dbReference type="SUPFAM" id="SSF53098">
    <property type="entry name" value="Ribonuclease H-like"/>
    <property type="match status" value="1"/>
</dbReference>
<dbReference type="PROSITE" id="PS50821">
    <property type="entry name" value="PAZ"/>
    <property type="match status" value="1"/>
</dbReference>
<sequence>MDRGNYRRGGSASGGGGGGNRGRGQGQGRGRGGSYYEQGQGRGGGRGEAQIGVGRGGPQMGSYNQPPFQPPQQWENQPRASGQGQYQVRGAPYNHPGQNPGRGGTWVSQPVQRSGVGTAWARPSPQQQGSSGVGTAWARPSPQQQGSSGVGTAWARPSPQQQGSSGVGTAWARPPPQQPQQHGGASGGNQQPQVVEPSGSGATDVLPLVSPSGSSPPPQSSDPVQVDLGTLNIMDQSPSPPPKNNKGKRVPVARPDTGKIAVKQVGLLANHFPVRFNPQNIIMHYDVDIKQVLTDENRPVKKSINKSDLRMIREKLFADNPAQFPIDKTAYDGEKNIFSAVQLPTGRFTVDCSDGDDARVRSYIFTIKFVAELKLYKLKEYLSGNLSYIPRDILQGMDLVMKENPSRRRIFLGRSFYSNEHLAEHDFGFGVAAYRGFQQSLKPTSGGLALCLDYSVLALRKPMPVLDFLRGYIGEFNENNFRNKSRAANDALVGLKIRVIHRRTNQKFLIKQLTPKNTRDLTFPLEDPEGKDPPRDVFLVDYFRDKYQREIRYKDLPSLDIGKGNKKNYVPMEFCVLVEGQRYPKEHLDKETALFLKKISLARPIERRETICEMVRAEDGPCGAITRNFEIGVDRNMTCVSGRILPAPDLKLGGQSRVPVDDKCQWNLVGKSVVEGKALQRWALIDFSSQERNAYFRLKADDFVVGLRNRCRKLGINMEEPAVKHFGGMNELSTVGNVEELLKYVAHAADRKITGRLQMIVCVMAAKHNGYKYLKWVSETKIGIVTQCCLSTNANKGQDQYLANLCMKINAKLGGSNMELMDRLPNFGGGDNVMFIGADVNHPAARNVTCPSIAAVVATINWPAANRYAARVCPQDHRTEKILNFGSMCADLVNAYARLNSVKPNRIVVFRDGVSEGQFDMVLNEELVDLAKAIYDDHYRPAITLVVAQKRHHTRLFPEGSPANVPPGTVVDTIIVHPSDFDFYLCSHFGGLGTSKPTHYHVLWDENGFNSDCLQKLIYNMCFTFARCTKPVSLVPPVYYADLVAYRGRMFQEVLMEMHSSGSTTSSHAASASSSSTPSFEQRFYDLHPDLQNVMFFV</sequence>
<feature type="domain" description="PAZ" evidence="6">
    <location>
        <begin position="464"/>
        <end position="579"/>
    </location>
</feature>
<dbReference type="SUPFAM" id="SSF101690">
    <property type="entry name" value="PAZ domain"/>
    <property type="match status" value="1"/>
</dbReference>
<organism evidence="8 9">
    <name type="scientific">Datura stramonium</name>
    <name type="common">Jimsonweed</name>
    <name type="synonym">Common thornapple</name>
    <dbReference type="NCBI Taxonomy" id="4076"/>
    <lineage>
        <taxon>Eukaryota</taxon>
        <taxon>Viridiplantae</taxon>
        <taxon>Streptophyta</taxon>
        <taxon>Embryophyta</taxon>
        <taxon>Tracheophyta</taxon>
        <taxon>Spermatophyta</taxon>
        <taxon>Magnoliopsida</taxon>
        <taxon>eudicotyledons</taxon>
        <taxon>Gunneridae</taxon>
        <taxon>Pentapetalae</taxon>
        <taxon>asterids</taxon>
        <taxon>lamiids</taxon>
        <taxon>Solanales</taxon>
        <taxon>Solanaceae</taxon>
        <taxon>Solanoideae</taxon>
        <taxon>Datureae</taxon>
        <taxon>Datura</taxon>
    </lineage>
</organism>
<dbReference type="EMBL" id="JACEIK010004878">
    <property type="protein sequence ID" value="MCD9646651.1"/>
    <property type="molecule type" value="Genomic_DNA"/>
</dbReference>
<feature type="compositionally biased region" description="Gly residues" evidence="5">
    <location>
        <begin position="11"/>
        <end position="33"/>
    </location>
</feature>
<proteinExistence type="inferred from homology"/>
<dbReference type="InterPro" id="IPR036085">
    <property type="entry name" value="PAZ_dom_sf"/>
</dbReference>
<dbReference type="InterPro" id="IPR014811">
    <property type="entry name" value="ArgoL1"/>
</dbReference>
<evidence type="ECO:0000256" key="3">
    <source>
        <dbReference type="ARBA" id="ARBA00023158"/>
    </source>
</evidence>
<feature type="domain" description="Piwi" evidence="7">
    <location>
        <begin position="759"/>
        <end position="1053"/>
    </location>
</feature>
<dbReference type="Proteomes" id="UP000823775">
    <property type="component" value="Unassembled WGS sequence"/>
</dbReference>
<evidence type="ECO:0000256" key="1">
    <source>
        <dbReference type="ARBA" id="ARBA00008201"/>
    </source>
</evidence>
<protein>
    <recommendedName>
        <fullName evidence="10">Argonaute 2</fullName>
    </recommendedName>
</protein>
<dbReference type="InterPro" id="IPR003165">
    <property type="entry name" value="Piwi"/>
</dbReference>